<dbReference type="Gene3D" id="3.30.160.20">
    <property type="match status" value="2"/>
</dbReference>
<comment type="caution">
    <text evidence="5">The sequence shown here is derived from an EMBL/GenBank/DDBJ whole genome shotgun (WGS) entry which is preliminary data.</text>
</comment>
<evidence type="ECO:0000256" key="1">
    <source>
        <dbReference type="ARBA" id="ARBA00010835"/>
    </source>
</evidence>
<evidence type="ECO:0000256" key="3">
    <source>
        <dbReference type="SAM" id="MobiDB-lite"/>
    </source>
</evidence>
<comment type="similarity">
    <text evidence="1">Belongs to the prokaryotic/mitochondrial release factor family.</text>
</comment>
<dbReference type="GO" id="GO:0003747">
    <property type="term" value="F:translation release factor activity"/>
    <property type="evidence" value="ECO:0007669"/>
    <property type="project" value="InterPro"/>
</dbReference>
<dbReference type="Proteomes" id="UP000528460">
    <property type="component" value="Unassembled WGS sequence"/>
</dbReference>
<dbReference type="PANTHER" id="PTHR43804:SF7">
    <property type="entry name" value="LD18447P"/>
    <property type="match status" value="1"/>
</dbReference>
<feature type="domain" description="Prokaryotic-type class I peptide chain release factors" evidence="4">
    <location>
        <begin position="32"/>
        <end position="121"/>
    </location>
</feature>
<keyword evidence="2" id="KW-0488">Methylation</keyword>
<dbReference type="AlphaFoldDB" id="A0A7Y4JUF6"/>
<feature type="region of interest" description="Disordered" evidence="3">
    <location>
        <begin position="98"/>
        <end position="132"/>
    </location>
</feature>
<evidence type="ECO:0000313" key="6">
    <source>
        <dbReference type="Proteomes" id="UP000528460"/>
    </source>
</evidence>
<dbReference type="PANTHER" id="PTHR43804">
    <property type="entry name" value="LD18447P"/>
    <property type="match status" value="1"/>
</dbReference>
<organism evidence="5 6">
    <name type="scientific">Corallococcus exercitus</name>
    <dbReference type="NCBI Taxonomy" id="2316736"/>
    <lineage>
        <taxon>Bacteria</taxon>
        <taxon>Pseudomonadati</taxon>
        <taxon>Myxococcota</taxon>
        <taxon>Myxococcia</taxon>
        <taxon>Myxococcales</taxon>
        <taxon>Cystobacterineae</taxon>
        <taxon>Myxococcaceae</taxon>
        <taxon>Corallococcus</taxon>
    </lineage>
</organism>
<dbReference type="SUPFAM" id="SSF75620">
    <property type="entry name" value="Release factor"/>
    <property type="match status" value="1"/>
</dbReference>
<name>A0A7Y4JUF6_9BACT</name>
<proteinExistence type="inferred from homology"/>
<dbReference type="InterPro" id="IPR000352">
    <property type="entry name" value="Pep_chain_release_fac_I"/>
</dbReference>
<accession>A0A7Y4JUF6</accession>
<evidence type="ECO:0000259" key="4">
    <source>
        <dbReference type="Pfam" id="PF00472"/>
    </source>
</evidence>
<feature type="compositionally biased region" description="Basic and acidic residues" evidence="3">
    <location>
        <begin position="110"/>
        <end position="122"/>
    </location>
</feature>
<sequence>MTPTLPIAPPARRQAAREALALDDEALLKVCDVEFFIASGPGGQHRNTTASGVRLTHPPTELSVTATERRSQSQNKDAAVRRLRAGLQALTFVPKVRKATRPTLGSKRRRLEEKKRTSEKKAGRGGRLGDQA</sequence>
<protein>
    <submittedName>
        <fullName evidence="5">Peptide chain release factor-like protein</fullName>
    </submittedName>
</protein>
<gene>
    <name evidence="5" type="ORF">HNS30_20190</name>
</gene>
<dbReference type="InterPro" id="IPR045853">
    <property type="entry name" value="Pep_chain_release_fac_I_sf"/>
</dbReference>
<dbReference type="Pfam" id="PF00472">
    <property type="entry name" value="RF-1"/>
    <property type="match status" value="1"/>
</dbReference>
<dbReference type="EMBL" id="JABFJW010000156">
    <property type="protein sequence ID" value="NOK11368.1"/>
    <property type="molecule type" value="Genomic_DNA"/>
</dbReference>
<reference evidence="5 6" key="1">
    <citation type="submission" date="2020-05" db="EMBL/GenBank/DDBJ databases">
        <authorList>
            <person name="Whitworth D."/>
        </authorList>
    </citation>
    <scope>NUCLEOTIDE SEQUENCE [LARGE SCALE GENOMIC DNA]</scope>
    <source>
        <strain evidence="5 6">CA046A</strain>
    </source>
</reference>
<evidence type="ECO:0000256" key="2">
    <source>
        <dbReference type="ARBA" id="ARBA00022481"/>
    </source>
</evidence>
<dbReference type="RefSeq" id="WP_171416905.1">
    <property type="nucleotide sequence ID" value="NZ_JABFJW010000156.1"/>
</dbReference>
<dbReference type="InterPro" id="IPR050057">
    <property type="entry name" value="Prokaryotic/Mito_RF"/>
</dbReference>
<evidence type="ECO:0000313" key="5">
    <source>
        <dbReference type="EMBL" id="NOK11368.1"/>
    </source>
</evidence>